<dbReference type="Gene3D" id="1.10.287.950">
    <property type="entry name" value="Methyl-accepting chemotaxis protein"/>
    <property type="match status" value="1"/>
</dbReference>
<evidence type="ECO:0000256" key="2">
    <source>
        <dbReference type="ARBA" id="ARBA00023224"/>
    </source>
</evidence>
<reference evidence="7" key="2">
    <citation type="submission" date="2009-09" db="EMBL/GenBank/DDBJ databases">
        <title>Complete sequence of chromosome of Candidatus Accumulibacter phosphatis clade IIA str. UW-1.</title>
        <authorList>
            <consortium name="US DOE Joint Genome Institute"/>
            <person name="Martin H.G."/>
            <person name="Ivanova N."/>
            <person name="Kunin V."/>
            <person name="Warnecke F."/>
            <person name="Barry K."/>
            <person name="He S."/>
            <person name="Salamov A."/>
            <person name="Szeto E."/>
            <person name="Dalin E."/>
            <person name="Pangilinan J.L."/>
            <person name="Lapidus A."/>
            <person name="Lowry S."/>
            <person name="Kyrpides N.C."/>
            <person name="McMahon K.D."/>
            <person name="Hugenholtz P."/>
        </authorList>
    </citation>
    <scope>NUCLEOTIDE SEQUENCE [LARGE SCALE GENOMIC DNA]</scope>
    <source>
        <strain evidence="7">UW-1</strain>
    </source>
</reference>
<dbReference type="SMART" id="SM00283">
    <property type="entry name" value="MA"/>
    <property type="match status" value="1"/>
</dbReference>
<organism evidence="7">
    <name type="scientific">Accumulibacter regalis</name>
    <dbReference type="NCBI Taxonomy" id="522306"/>
    <lineage>
        <taxon>Bacteria</taxon>
        <taxon>Pseudomonadati</taxon>
        <taxon>Pseudomonadota</taxon>
        <taxon>Betaproteobacteria</taxon>
        <taxon>Candidatus Accumulibacter</taxon>
    </lineage>
</organism>
<dbReference type="InterPro" id="IPR033462">
    <property type="entry name" value="Cache_3-Cache_2"/>
</dbReference>
<dbReference type="STRING" id="522306.CAP2UW1_1848"/>
<accession>C7RV68</accession>
<protein>
    <submittedName>
        <fullName evidence="7">Methyl-accepting chemotaxis sensory transducer</fullName>
    </submittedName>
</protein>
<dbReference type="InterPro" id="IPR029151">
    <property type="entry name" value="Sensor-like_sf"/>
</dbReference>
<dbReference type="Gene3D" id="3.30.450.20">
    <property type="entry name" value="PAS domain"/>
    <property type="match status" value="1"/>
</dbReference>
<feature type="domain" description="Methyl-accepting transducer" evidence="5">
    <location>
        <begin position="398"/>
        <end position="634"/>
    </location>
</feature>
<dbReference type="OrthoDB" id="9763018at2"/>
<sequence length="671" mass="71149" precursor="true">MFRQFRNLSIALKLNLVQGLVLLAIIVAAAVATAWHLRQQLEDTAVHDLGQTNRLVVSMLEAYDRSLRSDIERSGRLFAGMFDQPLELQAAGEAPRLLQKGTPLNDRFDVVEAFTAKAGTVATILVRQGDDFLRTATSLKKEDGTRSTGTPLGTDHPARQALLGGNTYTGKALMFGRDFITHYVPVRDATGKVIGAFFVGLELTEGLKALKQGILAMKVGETGYVLALDAGIQKGVATIHPAKEGANLLAAKDSQGFEFVREMLDKKSGVIRYDWANPGESSPRRKVAVFDHYPAWNWVVVSTSYVEEISRGADAAVRDIAMMAVAIILAALASGYVATRAWVSRPLHEIVLEAERIAGGDLSSRLLADGGDEVGSLKRAIGTMAENLKTTIGDVRQAAATMLEQSTALVNSAQQVSQSSEVQRDAATGMAASVEEMSVSIEQVAQHARDAQRLSSGSGEAANNGAEVIQQAAGAMGQITGFVRQASTTVGELGRRSQDISEVVQVIREIAEQTNLLALNAAIEAARAGEQGRGFAVVADEVRKLAERTANSTRSIGEMITGIQDGAGAAVEQMEHGVAQVAQGGVLADRAGQAIGEIDASTREVIAAVGSISEAISEQSVASQTIARGVEQIAQMAEANHSASQDSENAAQALRDLAARLDQALGRFRVT</sequence>
<comment type="subcellular location">
    <subcellularLocation>
        <location evidence="1">Membrane</location>
    </subcellularLocation>
</comment>
<dbReference type="CDD" id="cd06225">
    <property type="entry name" value="HAMP"/>
    <property type="match status" value="1"/>
</dbReference>
<evidence type="ECO:0000256" key="1">
    <source>
        <dbReference type="ARBA" id="ARBA00004370"/>
    </source>
</evidence>
<dbReference type="PANTHER" id="PTHR32089:SF112">
    <property type="entry name" value="LYSOZYME-LIKE PROTEIN-RELATED"/>
    <property type="match status" value="1"/>
</dbReference>
<gene>
    <name evidence="7" type="ordered locus">CAP2UW1_1848</name>
</gene>
<evidence type="ECO:0000259" key="6">
    <source>
        <dbReference type="PROSITE" id="PS50885"/>
    </source>
</evidence>
<evidence type="ECO:0000256" key="3">
    <source>
        <dbReference type="ARBA" id="ARBA00029447"/>
    </source>
</evidence>
<reference evidence="7" key="1">
    <citation type="submission" date="2009-08" db="EMBL/GenBank/DDBJ databases">
        <authorList>
            <consortium name="US DOE Joint Genome Institute"/>
            <person name="Lucas S."/>
            <person name="Copeland A."/>
            <person name="Lapidus A."/>
            <person name="Glavina del Rio T."/>
            <person name="Dalin E."/>
            <person name="Tice H."/>
            <person name="Bruce D."/>
            <person name="Barry K."/>
            <person name="Pitluck S."/>
            <person name="Lowry S."/>
            <person name="Larimer F."/>
            <person name="Land M."/>
            <person name="Hauser L."/>
            <person name="Kyrpides N."/>
            <person name="Ivanova N."/>
            <person name="McMahon K.D."/>
            <person name="Hugenholtz P."/>
        </authorList>
    </citation>
    <scope>NUCLEOTIDE SEQUENCE</scope>
    <source>
        <strain evidence="7">UW-1</strain>
    </source>
</reference>
<dbReference type="PANTHER" id="PTHR32089">
    <property type="entry name" value="METHYL-ACCEPTING CHEMOTAXIS PROTEIN MCPB"/>
    <property type="match status" value="1"/>
</dbReference>
<name>C7RV68_ACCRE</name>
<dbReference type="GO" id="GO:0016020">
    <property type="term" value="C:membrane"/>
    <property type="evidence" value="ECO:0007669"/>
    <property type="project" value="UniProtKB-SubCell"/>
</dbReference>
<comment type="similarity">
    <text evidence="3">Belongs to the methyl-accepting chemotaxis (MCP) protein family.</text>
</comment>
<dbReference type="Pfam" id="PF00672">
    <property type="entry name" value="HAMP"/>
    <property type="match status" value="1"/>
</dbReference>
<dbReference type="GO" id="GO:0006935">
    <property type="term" value="P:chemotaxis"/>
    <property type="evidence" value="ECO:0007669"/>
    <property type="project" value="UniProtKB-ARBA"/>
</dbReference>
<dbReference type="PROSITE" id="PS50111">
    <property type="entry name" value="CHEMOTAXIS_TRANSDUC_2"/>
    <property type="match status" value="1"/>
</dbReference>
<dbReference type="KEGG" id="app:CAP2UW1_1848"/>
<dbReference type="CDD" id="cd12912">
    <property type="entry name" value="PDC2_MCP_like"/>
    <property type="match status" value="1"/>
</dbReference>
<dbReference type="eggNOG" id="COG0840">
    <property type="taxonomic scope" value="Bacteria"/>
</dbReference>
<dbReference type="SUPFAM" id="SSF103190">
    <property type="entry name" value="Sensory domain-like"/>
    <property type="match status" value="1"/>
</dbReference>
<dbReference type="Pfam" id="PF17201">
    <property type="entry name" value="Cache_3-Cache_2"/>
    <property type="match status" value="1"/>
</dbReference>
<dbReference type="Pfam" id="PF00015">
    <property type="entry name" value="MCPsignal"/>
    <property type="match status" value="1"/>
</dbReference>
<keyword evidence="2 4" id="KW-0807">Transducer</keyword>
<dbReference type="AlphaFoldDB" id="C7RV68"/>
<evidence type="ECO:0000256" key="4">
    <source>
        <dbReference type="PROSITE-ProRule" id="PRU00284"/>
    </source>
</evidence>
<dbReference type="SUPFAM" id="SSF58104">
    <property type="entry name" value="Methyl-accepting chemotaxis protein (MCP) signaling domain"/>
    <property type="match status" value="1"/>
</dbReference>
<dbReference type="SMART" id="SM00304">
    <property type="entry name" value="HAMP"/>
    <property type="match status" value="2"/>
</dbReference>
<dbReference type="EMBL" id="CP001715">
    <property type="protein sequence ID" value="ACV35147.1"/>
    <property type="molecule type" value="Genomic_DNA"/>
</dbReference>
<dbReference type="PROSITE" id="PS50885">
    <property type="entry name" value="HAMP"/>
    <property type="match status" value="1"/>
</dbReference>
<dbReference type="InterPro" id="IPR003660">
    <property type="entry name" value="HAMP_dom"/>
</dbReference>
<dbReference type="eggNOG" id="COG4564">
    <property type="taxonomic scope" value="Bacteria"/>
</dbReference>
<feature type="domain" description="HAMP" evidence="6">
    <location>
        <begin position="341"/>
        <end position="393"/>
    </location>
</feature>
<dbReference type="HOGENOM" id="CLU_000445_107_19_4"/>
<evidence type="ECO:0000313" key="7">
    <source>
        <dbReference type="EMBL" id="ACV35147.1"/>
    </source>
</evidence>
<dbReference type="GO" id="GO:0007165">
    <property type="term" value="P:signal transduction"/>
    <property type="evidence" value="ECO:0007669"/>
    <property type="project" value="UniProtKB-KW"/>
</dbReference>
<dbReference type="FunFam" id="1.10.287.950:FF:000001">
    <property type="entry name" value="Methyl-accepting chemotaxis sensory transducer"/>
    <property type="match status" value="1"/>
</dbReference>
<dbReference type="InterPro" id="IPR004089">
    <property type="entry name" value="MCPsignal_dom"/>
</dbReference>
<proteinExistence type="inferred from homology"/>
<dbReference type="CDD" id="cd11386">
    <property type="entry name" value="MCP_signal"/>
    <property type="match status" value="1"/>
</dbReference>
<evidence type="ECO:0000259" key="5">
    <source>
        <dbReference type="PROSITE" id="PS50111"/>
    </source>
</evidence>